<dbReference type="Proteomes" id="UP000321570">
    <property type="component" value="Unassembled WGS sequence"/>
</dbReference>
<name>A0A564YRR5_HYMDI</name>
<sequence length="82" mass="9109">IQSAPGLQELDVQIYHLSDVALGAFLSRRHINLRKLNLTYGSEITFLGMAKLVGFLPSLQELRLIGCSRLNDAAIDLVCEHM</sequence>
<dbReference type="Gene3D" id="3.80.10.10">
    <property type="entry name" value="Ribonuclease Inhibitor"/>
    <property type="match status" value="1"/>
</dbReference>
<accession>A0A564YRR5</accession>
<dbReference type="EMBL" id="CABIJS010000333">
    <property type="protein sequence ID" value="VUZ49886.1"/>
    <property type="molecule type" value="Genomic_DNA"/>
</dbReference>
<feature type="non-terminal residue" evidence="1">
    <location>
        <position position="1"/>
    </location>
</feature>
<organism evidence="1 2">
    <name type="scientific">Hymenolepis diminuta</name>
    <name type="common">Rat tapeworm</name>
    <dbReference type="NCBI Taxonomy" id="6216"/>
    <lineage>
        <taxon>Eukaryota</taxon>
        <taxon>Metazoa</taxon>
        <taxon>Spiralia</taxon>
        <taxon>Lophotrochozoa</taxon>
        <taxon>Platyhelminthes</taxon>
        <taxon>Cestoda</taxon>
        <taxon>Eucestoda</taxon>
        <taxon>Cyclophyllidea</taxon>
        <taxon>Hymenolepididae</taxon>
        <taxon>Hymenolepis</taxon>
    </lineage>
</organism>
<dbReference type="SUPFAM" id="SSF52047">
    <property type="entry name" value="RNI-like"/>
    <property type="match status" value="1"/>
</dbReference>
<evidence type="ECO:0000313" key="1">
    <source>
        <dbReference type="EMBL" id="VUZ49886.1"/>
    </source>
</evidence>
<reference evidence="1 2" key="1">
    <citation type="submission" date="2019-07" db="EMBL/GenBank/DDBJ databases">
        <authorList>
            <person name="Jastrzebski P J."/>
            <person name="Paukszto L."/>
            <person name="Jastrzebski P J."/>
        </authorList>
    </citation>
    <scope>NUCLEOTIDE SEQUENCE [LARGE SCALE GENOMIC DNA]</scope>
    <source>
        <strain evidence="1 2">WMS-il1</strain>
    </source>
</reference>
<evidence type="ECO:0000313" key="2">
    <source>
        <dbReference type="Proteomes" id="UP000321570"/>
    </source>
</evidence>
<gene>
    <name evidence="1" type="ORF">WMSIL1_LOCUS8808</name>
</gene>
<feature type="non-terminal residue" evidence="1">
    <location>
        <position position="82"/>
    </location>
</feature>
<protein>
    <submittedName>
        <fullName evidence="1">Uncharacterized protein</fullName>
    </submittedName>
</protein>
<proteinExistence type="predicted"/>
<keyword evidence="2" id="KW-1185">Reference proteome</keyword>
<dbReference type="InterPro" id="IPR032675">
    <property type="entry name" value="LRR_dom_sf"/>
</dbReference>
<dbReference type="AlphaFoldDB" id="A0A564YRR5"/>